<feature type="transmembrane region" description="Helical" evidence="7">
    <location>
        <begin position="234"/>
        <end position="257"/>
    </location>
</feature>
<dbReference type="HOGENOM" id="CLU_033536_0_1_6"/>
<evidence type="ECO:0000256" key="4">
    <source>
        <dbReference type="ARBA" id="ARBA00022692"/>
    </source>
</evidence>
<reference evidence="10 12" key="2">
    <citation type="submission" date="2020-08" db="EMBL/GenBank/DDBJ databases">
        <title>Genomic Encyclopedia of Type Strains, Phase IV (KMG-IV): sequencing the most valuable type-strain genomes for metagenomic binning, comparative biology and taxonomic classification.</title>
        <authorList>
            <person name="Goeker M."/>
        </authorList>
    </citation>
    <scope>NUCLEOTIDE SEQUENCE [LARGE SCALE GENOMIC DNA]</scope>
    <source>
        <strain evidence="10 12">DSM 107085</strain>
    </source>
</reference>
<dbReference type="EMBL" id="JROI01000007">
    <property type="protein sequence ID" value="KGI78889.1"/>
    <property type="molecule type" value="Genomic_DNA"/>
</dbReference>
<dbReference type="RefSeq" id="WP_043099510.1">
    <property type="nucleotide sequence ID" value="NZ_JACHET010000001.1"/>
</dbReference>
<feature type="transmembrane region" description="Helical" evidence="7">
    <location>
        <begin position="269"/>
        <end position="296"/>
    </location>
</feature>
<sequence length="325" mass="36144">MKAPGDEACVLSVVSTLYGSRTFLPEFVAQCHEVLAELDIDKFEIVFVDDGSPDDSAHWVREQCRVDPRMRLVQLSRNFGHHKAALAGLAHACGERVFLIDCDLEVPPLFLKRLWSRMRDSAADVVYGYQEVRKGGWIERWGGKLFWSLFNSLSDSPVQESVVTERLMTRRYVDALLGLGDRNVFLAGMMSWTGFVQLGLPVEKLRRSGRSSYTLYKRAALLLEAVTSFSAKPLYASLWVGAISLLISFANAGYVVVNKLIDPASTALGYPSVVALLTAFFGLLMISLGVVGIYVARIFVQTQQRPLFIVKDIEPSASEPHCNDD</sequence>
<evidence type="ECO:0000313" key="9">
    <source>
        <dbReference type="EMBL" id="KGI78889.1"/>
    </source>
</evidence>
<evidence type="ECO:0000313" key="10">
    <source>
        <dbReference type="EMBL" id="MBB6184304.1"/>
    </source>
</evidence>
<keyword evidence="5 7" id="KW-1133">Transmembrane helix</keyword>
<dbReference type="EC" id="2.4.-.-" evidence="10"/>
<evidence type="ECO:0000256" key="7">
    <source>
        <dbReference type="SAM" id="Phobius"/>
    </source>
</evidence>
<dbReference type="PANTHER" id="PTHR48090">
    <property type="entry name" value="UNDECAPRENYL-PHOSPHATE 4-DEOXY-4-FORMAMIDO-L-ARABINOSE TRANSFERASE-RELATED"/>
    <property type="match status" value="1"/>
</dbReference>
<evidence type="ECO:0000256" key="3">
    <source>
        <dbReference type="ARBA" id="ARBA00022679"/>
    </source>
</evidence>
<dbReference type="CDD" id="cd04187">
    <property type="entry name" value="DPM1_like_bac"/>
    <property type="match status" value="1"/>
</dbReference>
<gene>
    <name evidence="10" type="ORF">HNQ86_001649</name>
    <name evidence="9" type="ORF">LF63_0102910</name>
</gene>
<proteinExistence type="predicted"/>
<dbReference type="Proteomes" id="UP000029708">
    <property type="component" value="Unassembled WGS sequence"/>
</dbReference>
<comment type="subcellular location">
    <subcellularLocation>
        <location evidence="1">Membrane</location>
        <topology evidence="1">Multi-pass membrane protein</topology>
    </subcellularLocation>
</comment>
<evidence type="ECO:0000313" key="11">
    <source>
        <dbReference type="Proteomes" id="UP000029708"/>
    </source>
</evidence>
<evidence type="ECO:0000256" key="6">
    <source>
        <dbReference type="ARBA" id="ARBA00023136"/>
    </source>
</evidence>
<name>A0A099CYR9_9GAMM</name>
<dbReference type="PANTHER" id="PTHR48090:SF1">
    <property type="entry name" value="PROPHAGE BACTOPRENOL GLUCOSYL TRANSFERASE HOMOLOG"/>
    <property type="match status" value="1"/>
</dbReference>
<keyword evidence="4 7" id="KW-0812">Transmembrane</keyword>
<protein>
    <submittedName>
        <fullName evidence="10">Putative glycosyltransferase</fullName>
        <ecNumber evidence="10">2.4.-.-</ecNumber>
    </submittedName>
</protein>
<dbReference type="Gene3D" id="3.90.550.10">
    <property type="entry name" value="Spore Coat Polysaccharide Biosynthesis Protein SpsA, Chain A"/>
    <property type="match status" value="1"/>
</dbReference>
<evidence type="ECO:0000256" key="1">
    <source>
        <dbReference type="ARBA" id="ARBA00004141"/>
    </source>
</evidence>
<keyword evidence="6 7" id="KW-0472">Membrane</keyword>
<evidence type="ECO:0000259" key="8">
    <source>
        <dbReference type="Pfam" id="PF00535"/>
    </source>
</evidence>
<evidence type="ECO:0000313" key="12">
    <source>
        <dbReference type="Proteomes" id="UP000560000"/>
    </source>
</evidence>
<keyword evidence="2 10" id="KW-0328">Glycosyltransferase</keyword>
<dbReference type="Pfam" id="PF00535">
    <property type="entry name" value="Glycos_transf_2"/>
    <property type="match status" value="1"/>
</dbReference>
<dbReference type="SUPFAM" id="SSF53448">
    <property type="entry name" value="Nucleotide-diphospho-sugar transferases"/>
    <property type="match status" value="1"/>
</dbReference>
<keyword evidence="3 10" id="KW-0808">Transferase</keyword>
<dbReference type="InterPro" id="IPR050256">
    <property type="entry name" value="Glycosyltransferase_2"/>
</dbReference>
<dbReference type="STRING" id="1543381.LF63_0102910"/>
<reference evidence="9 11" key="1">
    <citation type="submission" date="2014-09" db="EMBL/GenBank/DDBJ databases">
        <title>Xanthomonadaceae 3.5X direct submission.</title>
        <authorList>
            <person name="Fang T."/>
            <person name="Wang H."/>
        </authorList>
    </citation>
    <scope>NUCLEOTIDE SEQUENCE [LARGE SCALE GENOMIC DNA]</scope>
    <source>
        <strain evidence="9 11">3.5X</strain>
    </source>
</reference>
<dbReference type="InterPro" id="IPR001173">
    <property type="entry name" value="Glyco_trans_2-like"/>
</dbReference>
<dbReference type="AlphaFoldDB" id="A0A099CYR9"/>
<dbReference type="GO" id="GO:0016757">
    <property type="term" value="F:glycosyltransferase activity"/>
    <property type="evidence" value="ECO:0007669"/>
    <property type="project" value="UniProtKB-KW"/>
</dbReference>
<dbReference type="EMBL" id="JACHET010000001">
    <property type="protein sequence ID" value="MBB6184304.1"/>
    <property type="molecule type" value="Genomic_DNA"/>
</dbReference>
<keyword evidence="11" id="KW-1185">Reference proteome</keyword>
<organism evidence="9 11">
    <name type="scientific">Oleiagrimonas soli</name>
    <dbReference type="NCBI Taxonomy" id="1543381"/>
    <lineage>
        <taxon>Bacteria</taxon>
        <taxon>Pseudomonadati</taxon>
        <taxon>Pseudomonadota</taxon>
        <taxon>Gammaproteobacteria</taxon>
        <taxon>Lysobacterales</taxon>
        <taxon>Rhodanobacteraceae</taxon>
        <taxon>Oleiagrimonas</taxon>
    </lineage>
</organism>
<comment type="caution">
    <text evidence="9">The sequence shown here is derived from an EMBL/GenBank/DDBJ whole genome shotgun (WGS) entry which is preliminary data.</text>
</comment>
<dbReference type="GO" id="GO:0005886">
    <property type="term" value="C:plasma membrane"/>
    <property type="evidence" value="ECO:0007669"/>
    <property type="project" value="TreeGrafter"/>
</dbReference>
<feature type="domain" description="Glycosyltransferase 2-like" evidence="8">
    <location>
        <begin position="12"/>
        <end position="147"/>
    </location>
</feature>
<accession>A0A099CYR9</accession>
<evidence type="ECO:0000256" key="2">
    <source>
        <dbReference type="ARBA" id="ARBA00022676"/>
    </source>
</evidence>
<dbReference type="InterPro" id="IPR029044">
    <property type="entry name" value="Nucleotide-diphossugar_trans"/>
</dbReference>
<dbReference type="Proteomes" id="UP000560000">
    <property type="component" value="Unassembled WGS sequence"/>
</dbReference>
<evidence type="ECO:0000256" key="5">
    <source>
        <dbReference type="ARBA" id="ARBA00022989"/>
    </source>
</evidence>